<evidence type="ECO:0000313" key="2">
    <source>
        <dbReference type="EMBL" id="TWT35451.1"/>
    </source>
</evidence>
<comment type="caution">
    <text evidence="2">The sequence shown here is derived from an EMBL/GenBank/DDBJ whole genome shotgun (WGS) entry which is preliminary data.</text>
</comment>
<protein>
    <recommendedName>
        <fullName evidence="4">Carboxypeptidase regulatory-like domain-containing protein</fullName>
    </recommendedName>
</protein>
<evidence type="ECO:0008006" key="4">
    <source>
        <dbReference type="Google" id="ProtNLM"/>
    </source>
</evidence>
<keyword evidence="3" id="KW-1185">Reference proteome</keyword>
<name>A0A5C5VAX4_9BACT</name>
<dbReference type="EMBL" id="SIHJ01000001">
    <property type="protein sequence ID" value="TWT35451.1"/>
    <property type="molecule type" value="Genomic_DNA"/>
</dbReference>
<feature type="region of interest" description="Disordered" evidence="1">
    <location>
        <begin position="113"/>
        <end position="135"/>
    </location>
</feature>
<proteinExistence type="predicted"/>
<gene>
    <name evidence="2" type="ORF">KOR34_03420</name>
</gene>
<dbReference type="Proteomes" id="UP000316714">
    <property type="component" value="Unassembled WGS sequence"/>
</dbReference>
<dbReference type="AlphaFoldDB" id="A0A5C5VAX4"/>
<organism evidence="2 3">
    <name type="scientific">Posidoniimonas corsicana</name>
    <dbReference type="NCBI Taxonomy" id="1938618"/>
    <lineage>
        <taxon>Bacteria</taxon>
        <taxon>Pseudomonadati</taxon>
        <taxon>Planctomycetota</taxon>
        <taxon>Planctomycetia</taxon>
        <taxon>Pirellulales</taxon>
        <taxon>Lacipirellulaceae</taxon>
        <taxon>Posidoniimonas</taxon>
    </lineage>
</organism>
<sequence length="151" mass="15946">MMLENQRPRRFPALARTVLGASVLSASMFMGCGGSRPSFGVVPVEGRVTYDDGTPIPGVAVQFVPQTPPLDAKTVPRPGVAGIADDGTIAQVTTYNYGDGLVPGKHKVIVKSKTGNGQRTQAVDPKYSSSETTPLMVDTADSPFEIKVEKP</sequence>
<reference evidence="2 3" key="1">
    <citation type="submission" date="2019-02" db="EMBL/GenBank/DDBJ databases">
        <title>Deep-cultivation of Planctomycetes and their phenomic and genomic characterization uncovers novel biology.</title>
        <authorList>
            <person name="Wiegand S."/>
            <person name="Jogler M."/>
            <person name="Boedeker C."/>
            <person name="Pinto D."/>
            <person name="Vollmers J."/>
            <person name="Rivas-Marin E."/>
            <person name="Kohn T."/>
            <person name="Peeters S.H."/>
            <person name="Heuer A."/>
            <person name="Rast P."/>
            <person name="Oberbeckmann S."/>
            <person name="Bunk B."/>
            <person name="Jeske O."/>
            <person name="Meyerdierks A."/>
            <person name="Storesund J.E."/>
            <person name="Kallscheuer N."/>
            <person name="Luecker S."/>
            <person name="Lage O.M."/>
            <person name="Pohl T."/>
            <person name="Merkel B.J."/>
            <person name="Hornburger P."/>
            <person name="Mueller R.-W."/>
            <person name="Bruemmer F."/>
            <person name="Labrenz M."/>
            <person name="Spormann A.M."/>
            <person name="Op Den Camp H."/>
            <person name="Overmann J."/>
            <person name="Amann R."/>
            <person name="Jetten M.S.M."/>
            <person name="Mascher T."/>
            <person name="Medema M.H."/>
            <person name="Devos D.P."/>
            <person name="Kaster A.-K."/>
            <person name="Ovreas L."/>
            <person name="Rohde M."/>
            <person name="Galperin M.Y."/>
            <person name="Jogler C."/>
        </authorList>
    </citation>
    <scope>NUCLEOTIDE SEQUENCE [LARGE SCALE GENOMIC DNA]</scope>
    <source>
        <strain evidence="2 3">KOR34</strain>
    </source>
</reference>
<accession>A0A5C5VAX4</accession>
<evidence type="ECO:0000256" key="1">
    <source>
        <dbReference type="SAM" id="MobiDB-lite"/>
    </source>
</evidence>
<dbReference type="PROSITE" id="PS51257">
    <property type="entry name" value="PROKAR_LIPOPROTEIN"/>
    <property type="match status" value="1"/>
</dbReference>
<feature type="compositionally biased region" description="Polar residues" evidence="1">
    <location>
        <begin position="113"/>
        <end position="133"/>
    </location>
</feature>
<evidence type="ECO:0000313" key="3">
    <source>
        <dbReference type="Proteomes" id="UP000316714"/>
    </source>
</evidence>